<comment type="caution">
    <text evidence="2">The sequence shown here is derived from an EMBL/GenBank/DDBJ whole genome shotgun (WGS) entry which is preliminary data.</text>
</comment>
<reference evidence="2 3" key="1">
    <citation type="journal article" date="2023" name="Plants (Basel)">
        <title>Bridging the Gap: Combining Genomics and Transcriptomics Approaches to Understand Stylosanthes scabra, an Orphan Legume from the Brazilian Caatinga.</title>
        <authorList>
            <person name="Ferreira-Neto J.R.C."/>
            <person name="da Silva M.D."/>
            <person name="Binneck E."/>
            <person name="de Melo N.F."/>
            <person name="da Silva R.H."/>
            <person name="de Melo A.L.T.M."/>
            <person name="Pandolfi V."/>
            <person name="Bustamante F.O."/>
            <person name="Brasileiro-Vidal A.C."/>
            <person name="Benko-Iseppon A.M."/>
        </authorList>
    </citation>
    <scope>NUCLEOTIDE SEQUENCE [LARGE SCALE GENOMIC DNA]</scope>
    <source>
        <tissue evidence="2">Leaves</tissue>
    </source>
</reference>
<proteinExistence type="predicted"/>
<sequence length="202" mass="21413">EVIFHCRRNFLEVRTTELYAKLEDVVASCGGSNPNPTSNRIGGSSSLALISPVVSIIPPYVPVDTVVPVVPPCVASPSFAADLHNEDGDGCDLGDNRTFGELVATVANSSGTVPRGAQISKPERIEEALRDDEDDEQPEYIAGDRDDDHHSIPAGRSVPSNLEAGAPSQEENDAGVGFGGGGLVDVLTPNEFQIGQEFRQQM</sequence>
<accession>A0ABU6QIU0</accession>
<gene>
    <name evidence="2" type="ORF">PIB30_054835</name>
</gene>
<protein>
    <submittedName>
        <fullName evidence="2">Uncharacterized protein</fullName>
    </submittedName>
</protein>
<dbReference type="EMBL" id="JASCZI010000422">
    <property type="protein sequence ID" value="MED6111712.1"/>
    <property type="molecule type" value="Genomic_DNA"/>
</dbReference>
<feature type="compositionally biased region" description="Acidic residues" evidence="1">
    <location>
        <begin position="129"/>
        <end position="138"/>
    </location>
</feature>
<evidence type="ECO:0000313" key="2">
    <source>
        <dbReference type="EMBL" id="MED6111712.1"/>
    </source>
</evidence>
<feature type="non-terminal residue" evidence="2">
    <location>
        <position position="1"/>
    </location>
</feature>
<dbReference type="Proteomes" id="UP001341840">
    <property type="component" value="Unassembled WGS sequence"/>
</dbReference>
<evidence type="ECO:0000256" key="1">
    <source>
        <dbReference type="SAM" id="MobiDB-lite"/>
    </source>
</evidence>
<organism evidence="2 3">
    <name type="scientific">Stylosanthes scabra</name>
    <dbReference type="NCBI Taxonomy" id="79078"/>
    <lineage>
        <taxon>Eukaryota</taxon>
        <taxon>Viridiplantae</taxon>
        <taxon>Streptophyta</taxon>
        <taxon>Embryophyta</taxon>
        <taxon>Tracheophyta</taxon>
        <taxon>Spermatophyta</taxon>
        <taxon>Magnoliopsida</taxon>
        <taxon>eudicotyledons</taxon>
        <taxon>Gunneridae</taxon>
        <taxon>Pentapetalae</taxon>
        <taxon>rosids</taxon>
        <taxon>fabids</taxon>
        <taxon>Fabales</taxon>
        <taxon>Fabaceae</taxon>
        <taxon>Papilionoideae</taxon>
        <taxon>50 kb inversion clade</taxon>
        <taxon>dalbergioids sensu lato</taxon>
        <taxon>Dalbergieae</taxon>
        <taxon>Pterocarpus clade</taxon>
        <taxon>Stylosanthes</taxon>
    </lineage>
</organism>
<feature type="compositionally biased region" description="Basic and acidic residues" evidence="1">
    <location>
        <begin position="142"/>
        <end position="151"/>
    </location>
</feature>
<evidence type="ECO:0000313" key="3">
    <source>
        <dbReference type="Proteomes" id="UP001341840"/>
    </source>
</evidence>
<name>A0ABU6QIU0_9FABA</name>
<feature type="region of interest" description="Disordered" evidence="1">
    <location>
        <begin position="111"/>
        <end position="180"/>
    </location>
</feature>
<keyword evidence="3" id="KW-1185">Reference proteome</keyword>